<reference evidence="2" key="1">
    <citation type="submission" date="2017-01" db="EMBL/GenBank/DDBJ databases">
        <title>Genome Analysis of Deinococcus marmoris KOPRI26562.</title>
        <authorList>
            <person name="Kim J.H."/>
            <person name="Oh H.-M."/>
        </authorList>
    </citation>
    <scope>NUCLEOTIDE SEQUENCE [LARGE SCALE GENOMIC DNA]</scope>
    <source>
        <strain evidence="2">PAMC 26633</strain>
    </source>
</reference>
<dbReference type="Proteomes" id="UP000214720">
    <property type="component" value="Unassembled WGS sequence"/>
</dbReference>
<gene>
    <name evidence="1" type="ORF">BSU04_26865</name>
</gene>
<name>A0A226WW68_CABSO</name>
<evidence type="ECO:0000313" key="1">
    <source>
        <dbReference type="EMBL" id="OXC75446.1"/>
    </source>
</evidence>
<dbReference type="GO" id="GO:0032259">
    <property type="term" value="P:methylation"/>
    <property type="evidence" value="ECO:0007669"/>
    <property type="project" value="UniProtKB-KW"/>
</dbReference>
<dbReference type="SUPFAM" id="SSF52172">
    <property type="entry name" value="CheY-like"/>
    <property type="match status" value="1"/>
</dbReference>
<dbReference type="RefSeq" id="WP_089163188.1">
    <property type="nucleotide sequence ID" value="NZ_MTHB01000173.1"/>
</dbReference>
<keyword evidence="1" id="KW-0808">Transferase</keyword>
<dbReference type="GO" id="GO:0008168">
    <property type="term" value="F:methyltransferase activity"/>
    <property type="evidence" value="ECO:0007669"/>
    <property type="project" value="UniProtKB-KW"/>
</dbReference>
<sequence>MTVFFDKILNEVPTWIRQQKRLTDIILVAITGYGQESDRQLALGAGFDHHLVKAVDFAKIQTIPETAAKGYATLTPAA</sequence>
<dbReference type="AlphaFoldDB" id="A0A226WW68"/>
<accession>A0A226WW68</accession>
<dbReference type="Gene3D" id="3.40.50.2300">
    <property type="match status" value="1"/>
</dbReference>
<keyword evidence="1" id="KW-0489">Methyltransferase</keyword>
<evidence type="ECO:0000313" key="2">
    <source>
        <dbReference type="Proteomes" id="UP000214720"/>
    </source>
</evidence>
<dbReference type="InterPro" id="IPR011006">
    <property type="entry name" value="CheY-like_superfamily"/>
</dbReference>
<comment type="caution">
    <text evidence="1">The sequence shown here is derived from an EMBL/GenBank/DDBJ whole genome shotgun (WGS) entry which is preliminary data.</text>
</comment>
<organism evidence="1 2">
    <name type="scientific">Caballeronia sordidicola</name>
    <name type="common">Burkholderia sordidicola</name>
    <dbReference type="NCBI Taxonomy" id="196367"/>
    <lineage>
        <taxon>Bacteria</taxon>
        <taxon>Pseudomonadati</taxon>
        <taxon>Pseudomonadota</taxon>
        <taxon>Betaproteobacteria</taxon>
        <taxon>Burkholderiales</taxon>
        <taxon>Burkholderiaceae</taxon>
        <taxon>Caballeronia</taxon>
    </lineage>
</organism>
<dbReference type="EMBL" id="MTHB01000173">
    <property type="protein sequence ID" value="OXC75446.1"/>
    <property type="molecule type" value="Genomic_DNA"/>
</dbReference>
<dbReference type="OrthoDB" id="5421695at2"/>
<proteinExistence type="predicted"/>
<protein>
    <submittedName>
        <fullName evidence="1">Chemotaxis protein methyltransferase CheR</fullName>
    </submittedName>
</protein>